<proteinExistence type="predicted"/>
<dbReference type="AlphaFoldDB" id="A0A238V6P2"/>
<sequence length="87" mass="9993">MATAPTPESLERVARRRYEAQTGNHWRHASPRQRRAWLRRIEPELRAEHGIAADAVYRDGTWQPAEQLDLFTTTQHDSTDGDGGCHE</sequence>
<evidence type="ECO:0000313" key="2">
    <source>
        <dbReference type="Proteomes" id="UP000198348"/>
    </source>
</evidence>
<reference evidence="1 2" key="1">
    <citation type="submission" date="2017-06" db="EMBL/GenBank/DDBJ databases">
        <authorList>
            <person name="Kim H.J."/>
            <person name="Triplett B.A."/>
        </authorList>
    </citation>
    <scope>NUCLEOTIDE SEQUENCE [LARGE SCALE GENOMIC DNA]</scope>
    <source>
        <strain evidence="1 2">DSM 45207</strain>
    </source>
</reference>
<name>A0A238V6P2_9PSEU</name>
<keyword evidence="2" id="KW-1185">Reference proteome</keyword>
<dbReference type="EMBL" id="FZNW01000001">
    <property type="protein sequence ID" value="SNR29189.1"/>
    <property type="molecule type" value="Genomic_DNA"/>
</dbReference>
<dbReference type="Proteomes" id="UP000198348">
    <property type="component" value="Unassembled WGS sequence"/>
</dbReference>
<dbReference type="OrthoDB" id="3628292at2"/>
<evidence type="ECO:0000313" key="1">
    <source>
        <dbReference type="EMBL" id="SNR29189.1"/>
    </source>
</evidence>
<organism evidence="1 2">
    <name type="scientific">Haloechinothrix alba</name>
    <dbReference type="NCBI Taxonomy" id="664784"/>
    <lineage>
        <taxon>Bacteria</taxon>
        <taxon>Bacillati</taxon>
        <taxon>Actinomycetota</taxon>
        <taxon>Actinomycetes</taxon>
        <taxon>Pseudonocardiales</taxon>
        <taxon>Pseudonocardiaceae</taxon>
        <taxon>Haloechinothrix</taxon>
    </lineage>
</organism>
<dbReference type="RefSeq" id="WP_089299629.1">
    <property type="nucleotide sequence ID" value="NZ_FZNW01000001.1"/>
</dbReference>
<protein>
    <submittedName>
        <fullName evidence="1">Uncharacterized protein</fullName>
    </submittedName>
</protein>
<gene>
    <name evidence="1" type="ORF">SAMN06265360_101318</name>
</gene>
<accession>A0A238V6P2</accession>